<accession>A0A6A6EU74</accession>
<dbReference type="Proteomes" id="UP000800200">
    <property type="component" value="Unassembled WGS sequence"/>
</dbReference>
<keyword evidence="2" id="KW-1185">Reference proteome</keyword>
<proteinExistence type="predicted"/>
<reference evidence="1" key="1">
    <citation type="journal article" date="2020" name="Stud. Mycol.">
        <title>101 Dothideomycetes genomes: a test case for predicting lifestyles and emergence of pathogens.</title>
        <authorList>
            <person name="Haridas S."/>
            <person name="Albert R."/>
            <person name="Binder M."/>
            <person name="Bloem J."/>
            <person name="Labutti K."/>
            <person name="Salamov A."/>
            <person name="Andreopoulos B."/>
            <person name="Baker S."/>
            <person name="Barry K."/>
            <person name="Bills G."/>
            <person name="Bluhm B."/>
            <person name="Cannon C."/>
            <person name="Castanera R."/>
            <person name="Culley D."/>
            <person name="Daum C."/>
            <person name="Ezra D."/>
            <person name="Gonzalez J."/>
            <person name="Henrissat B."/>
            <person name="Kuo A."/>
            <person name="Liang C."/>
            <person name="Lipzen A."/>
            <person name="Lutzoni F."/>
            <person name="Magnuson J."/>
            <person name="Mondo S."/>
            <person name="Nolan M."/>
            <person name="Ohm R."/>
            <person name="Pangilinan J."/>
            <person name="Park H.-J."/>
            <person name="Ramirez L."/>
            <person name="Alfaro M."/>
            <person name="Sun H."/>
            <person name="Tritt A."/>
            <person name="Yoshinaga Y."/>
            <person name="Zwiers L.-H."/>
            <person name="Turgeon B."/>
            <person name="Goodwin S."/>
            <person name="Spatafora J."/>
            <person name="Crous P."/>
            <person name="Grigoriev I."/>
        </authorList>
    </citation>
    <scope>NUCLEOTIDE SEQUENCE</scope>
    <source>
        <strain evidence="1">CBS 207.26</strain>
    </source>
</reference>
<dbReference type="EMBL" id="ML994613">
    <property type="protein sequence ID" value="KAF2193640.1"/>
    <property type="molecule type" value="Genomic_DNA"/>
</dbReference>
<dbReference type="AlphaFoldDB" id="A0A6A6EU74"/>
<gene>
    <name evidence="1" type="ORF">K469DRAFT_712431</name>
</gene>
<evidence type="ECO:0000313" key="2">
    <source>
        <dbReference type="Proteomes" id="UP000800200"/>
    </source>
</evidence>
<protein>
    <submittedName>
        <fullName evidence="1">Uncharacterized protein</fullName>
    </submittedName>
</protein>
<name>A0A6A6EU74_9PEZI</name>
<sequence length="58" mass="6420">MSLVVCQLSNRNAQLISPPQSTALVGNDTDRLHHPDIFLARRRKDIHIPSIDGSLSNT</sequence>
<organism evidence="1 2">
    <name type="scientific">Zopfia rhizophila CBS 207.26</name>
    <dbReference type="NCBI Taxonomy" id="1314779"/>
    <lineage>
        <taxon>Eukaryota</taxon>
        <taxon>Fungi</taxon>
        <taxon>Dikarya</taxon>
        <taxon>Ascomycota</taxon>
        <taxon>Pezizomycotina</taxon>
        <taxon>Dothideomycetes</taxon>
        <taxon>Dothideomycetes incertae sedis</taxon>
        <taxon>Zopfiaceae</taxon>
        <taxon>Zopfia</taxon>
    </lineage>
</organism>
<evidence type="ECO:0000313" key="1">
    <source>
        <dbReference type="EMBL" id="KAF2193640.1"/>
    </source>
</evidence>